<name>A0A8H5B9E7_9AGAR</name>
<feature type="signal peptide" evidence="2">
    <location>
        <begin position="1"/>
        <end position="22"/>
    </location>
</feature>
<feature type="chain" id="PRO_5034031094" evidence="2">
    <location>
        <begin position="23"/>
        <end position="304"/>
    </location>
</feature>
<evidence type="ECO:0000313" key="3">
    <source>
        <dbReference type="EMBL" id="KAF5319190.1"/>
    </source>
</evidence>
<sequence>MVSNKTVSLTLLTFLCASSATAKFSFSREQLRQFDMRRRHTTAGPSNAFRPVAAVSTVTVTVSTTSTTTSTATTTSITTSQTTASTTVTDTITTGTVPDPAVVQMHTTHIAILPRATTAAFEKPRMRKVRRSGTSSRRDGDQEDGTLSDVPIVMPPSENIAAMKQVHRQRAAHSDMSSPSGIHVLDNRARPLHDAENAPVDVLTGILVVGHSTTTTTNETESNINGELDSTKNGLVHVAESDATTTSTDTVNNVALPVLAVADGASSVVDHVVKTFSPGTSTSTNSGTLNSLSVVVSPFAVDLL</sequence>
<reference evidence="3 4" key="1">
    <citation type="journal article" date="2020" name="ISME J.">
        <title>Uncovering the hidden diversity of litter-decomposition mechanisms in mushroom-forming fungi.</title>
        <authorList>
            <person name="Floudas D."/>
            <person name="Bentzer J."/>
            <person name="Ahren D."/>
            <person name="Johansson T."/>
            <person name="Persson P."/>
            <person name="Tunlid A."/>
        </authorList>
    </citation>
    <scope>NUCLEOTIDE SEQUENCE [LARGE SCALE GENOMIC DNA]</scope>
    <source>
        <strain evidence="3 4">CBS 101986</strain>
    </source>
</reference>
<protein>
    <submittedName>
        <fullName evidence="3">Uncharacterized protein</fullName>
    </submittedName>
</protein>
<evidence type="ECO:0000313" key="4">
    <source>
        <dbReference type="Proteomes" id="UP000567179"/>
    </source>
</evidence>
<evidence type="ECO:0000256" key="2">
    <source>
        <dbReference type="SAM" id="SignalP"/>
    </source>
</evidence>
<proteinExistence type="predicted"/>
<accession>A0A8H5B9E7</accession>
<dbReference type="Proteomes" id="UP000567179">
    <property type="component" value="Unassembled WGS sequence"/>
</dbReference>
<keyword evidence="4" id="KW-1185">Reference proteome</keyword>
<dbReference type="EMBL" id="JAACJJ010000029">
    <property type="protein sequence ID" value="KAF5319190.1"/>
    <property type="molecule type" value="Genomic_DNA"/>
</dbReference>
<gene>
    <name evidence="3" type="ORF">D9619_008573</name>
</gene>
<dbReference type="AlphaFoldDB" id="A0A8H5B9E7"/>
<comment type="caution">
    <text evidence="3">The sequence shown here is derived from an EMBL/GenBank/DDBJ whole genome shotgun (WGS) entry which is preliminary data.</text>
</comment>
<feature type="region of interest" description="Disordered" evidence="1">
    <location>
        <begin position="124"/>
        <end position="153"/>
    </location>
</feature>
<organism evidence="3 4">
    <name type="scientific">Psilocybe cf. subviscida</name>
    <dbReference type="NCBI Taxonomy" id="2480587"/>
    <lineage>
        <taxon>Eukaryota</taxon>
        <taxon>Fungi</taxon>
        <taxon>Dikarya</taxon>
        <taxon>Basidiomycota</taxon>
        <taxon>Agaricomycotina</taxon>
        <taxon>Agaricomycetes</taxon>
        <taxon>Agaricomycetidae</taxon>
        <taxon>Agaricales</taxon>
        <taxon>Agaricineae</taxon>
        <taxon>Strophariaceae</taxon>
        <taxon>Psilocybe</taxon>
    </lineage>
</organism>
<evidence type="ECO:0000256" key="1">
    <source>
        <dbReference type="SAM" id="MobiDB-lite"/>
    </source>
</evidence>
<keyword evidence="2" id="KW-0732">Signal</keyword>